<gene>
    <name evidence="1" type="ORF">COA07_06625</name>
</gene>
<comment type="caution">
    <text evidence="1">The sequence shown here is derived from an EMBL/GenBank/DDBJ whole genome shotgun (WGS) entry which is preliminary data.</text>
</comment>
<protein>
    <submittedName>
        <fullName evidence="1">DUF4893 domain-containing protein</fullName>
    </submittedName>
</protein>
<evidence type="ECO:0000313" key="1">
    <source>
        <dbReference type="EMBL" id="PCG15409.1"/>
    </source>
</evidence>
<accession>A0A2A4IA73</accession>
<dbReference type="Pfam" id="PF16233">
    <property type="entry name" value="DUF4893"/>
    <property type="match status" value="1"/>
</dbReference>
<dbReference type="EMBL" id="NWVC01000002">
    <property type="protein sequence ID" value="PCG15409.1"/>
    <property type="molecule type" value="Genomic_DNA"/>
</dbReference>
<reference evidence="1 2" key="1">
    <citation type="submission" date="2017-09" db="EMBL/GenBank/DDBJ databases">
        <title>Sphingomonas adhaesiva DSM 7418, whole genome shotgun sequence.</title>
        <authorList>
            <person name="Feng G."/>
            <person name="Zhu H."/>
        </authorList>
    </citation>
    <scope>NUCLEOTIDE SEQUENCE [LARGE SCALE GENOMIC DNA]</scope>
    <source>
        <strain evidence="1 2">DSM 7418</strain>
    </source>
</reference>
<sequence length="227" mass="23716">MLAMTAAGLAPGLALGGCAGKARGAAAAMPAPAATAGAEAFADTDWRRIATPADRERMRRWRDAWVAALAAVPRGSAREVAAQGVLFDPDASLPGAVPPAGDYRCRVFKLGRRGGTGAGSGGPGFVAYAWFACRVGAPRADGTVSLTKLTGSQRYVGTLYHHDGRRAAFLGTLALADEVRTIEYGRSAERDIAGWIDRVGTARWRLAMPYPAFESLLDVMELVPAAG</sequence>
<dbReference type="InterPro" id="IPR032609">
    <property type="entry name" value="DUF4893"/>
</dbReference>
<dbReference type="AlphaFoldDB" id="A0A2A4IA73"/>
<organism evidence="1 2">
    <name type="scientific">Sphingomonas adhaesiva</name>
    <dbReference type="NCBI Taxonomy" id="28212"/>
    <lineage>
        <taxon>Bacteria</taxon>
        <taxon>Pseudomonadati</taxon>
        <taxon>Pseudomonadota</taxon>
        <taxon>Alphaproteobacteria</taxon>
        <taxon>Sphingomonadales</taxon>
        <taxon>Sphingomonadaceae</taxon>
        <taxon>Sphingomonas</taxon>
    </lineage>
</organism>
<name>A0A2A4IA73_9SPHN</name>
<dbReference type="Proteomes" id="UP000218323">
    <property type="component" value="Unassembled WGS sequence"/>
</dbReference>
<proteinExistence type="predicted"/>
<keyword evidence="2" id="KW-1185">Reference proteome</keyword>
<evidence type="ECO:0000313" key="2">
    <source>
        <dbReference type="Proteomes" id="UP000218323"/>
    </source>
</evidence>